<gene>
    <name evidence="1" type="ORF">DSO57_1007750</name>
</gene>
<reference evidence="1" key="1">
    <citation type="submission" date="2022-04" db="EMBL/GenBank/DDBJ databases">
        <title>Genome of the entomopathogenic fungus Entomophthora muscae.</title>
        <authorList>
            <person name="Elya C."/>
            <person name="Lovett B.R."/>
            <person name="Lee E."/>
            <person name="Macias A.M."/>
            <person name="Hajek A.E."/>
            <person name="De Bivort B.L."/>
            <person name="Kasson M.T."/>
            <person name="De Fine Licht H.H."/>
            <person name="Stajich J.E."/>
        </authorList>
    </citation>
    <scope>NUCLEOTIDE SEQUENCE</scope>
    <source>
        <strain evidence="1">Berkeley</strain>
    </source>
</reference>
<protein>
    <submittedName>
        <fullName evidence="1">Uncharacterized protein</fullName>
    </submittedName>
</protein>
<comment type="caution">
    <text evidence="1">The sequence shown here is derived from an EMBL/GenBank/DDBJ whole genome shotgun (WGS) entry which is preliminary data.</text>
</comment>
<accession>A0ACC2UH72</accession>
<name>A0ACC2UH72_9FUNG</name>
<evidence type="ECO:0000313" key="1">
    <source>
        <dbReference type="EMBL" id="KAJ9086085.1"/>
    </source>
</evidence>
<sequence length="80" mass="8581">MISFLTQMGSNPCLLLPSADKLPSQGPGIQQAAPSCQSHPFNCYLRVFAGGLEAIGKHPLYSGVLFYVPPPTQSYTLIVD</sequence>
<organism evidence="1 2">
    <name type="scientific">Entomophthora muscae</name>
    <dbReference type="NCBI Taxonomy" id="34485"/>
    <lineage>
        <taxon>Eukaryota</taxon>
        <taxon>Fungi</taxon>
        <taxon>Fungi incertae sedis</taxon>
        <taxon>Zoopagomycota</taxon>
        <taxon>Entomophthoromycotina</taxon>
        <taxon>Entomophthoromycetes</taxon>
        <taxon>Entomophthorales</taxon>
        <taxon>Entomophthoraceae</taxon>
        <taxon>Entomophthora</taxon>
    </lineage>
</organism>
<keyword evidence="2" id="KW-1185">Reference proteome</keyword>
<evidence type="ECO:0000313" key="2">
    <source>
        <dbReference type="Proteomes" id="UP001165960"/>
    </source>
</evidence>
<proteinExistence type="predicted"/>
<dbReference type="Proteomes" id="UP001165960">
    <property type="component" value="Unassembled WGS sequence"/>
</dbReference>
<dbReference type="EMBL" id="QTSX02000733">
    <property type="protein sequence ID" value="KAJ9086085.1"/>
    <property type="molecule type" value="Genomic_DNA"/>
</dbReference>